<dbReference type="RefSeq" id="WP_148755175.1">
    <property type="nucleotide sequence ID" value="NZ_VSSR01000066.1"/>
</dbReference>
<sequence>MIEAIIERHAQMLWIAPTPGSMDELRRAGTHGLDSAAGPKLIEQKDGASQGSNAANRHGCNAKVSSR</sequence>
<protein>
    <submittedName>
        <fullName evidence="2">Uncharacterized protein</fullName>
    </submittedName>
</protein>
<keyword evidence="3" id="KW-1185">Reference proteome</keyword>
<name>A0A5S4W544_9BRAD</name>
<gene>
    <name evidence="2" type="ORF">FXB38_33175</name>
</gene>
<proteinExistence type="predicted"/>
<evidence type="ECO:0000313" key="2">
    <source>
        <dbReference type="EMBL" id="TYL75307.1"/>
    </source>
</evidence>
<organism evidence="2 3">
    <name type="scientific">Bradyrhizobium cytisi</name>
    <dbReference type="NCBI Taxonomy" id="515489"/>
    <lineage>
        <taxon>Bacteria</taxon>
        <taxon>Pseudomonadati</taxon>
        <taxon>Pseudomonadota</taxon>
        <taxon>Alphaproteobacteria</taxon>
        <taxon>Hyphomicrobiales</taxon>
        <taxon>Nitrobacteraceae</taxon>
        <taxon>Bradyrhizobium</taxon>
    </lineage>
</organism>
<dbReference type="Proteomes" id="UP000324853">
    <property type="component" value="Unassembled WGS sequence"/>
</dbReference>
<evidence type="ECO:0000313" key="3">
    <source>
        <dbReference type="Proteomes" id="UP000324853"/>
    </source>
</evidence>
<dbReference type="AlphaFoldDB" id="A0A5S4W544"/>
<evidence type="ECO:0000256" key="1">
    <source>
        <dbReference type="SAM" id="MobiDB-lite"/>
    </source>
</evidence>
<feature type="region of interest" description="Disordered" evidence="1">
    <location>
        <begin position="45"/>
        <end position="67"/>
    </location>
</feature>
<reference evidence="2 3" key="1">
    <citation type="submission" date="2019-08" db="EMBL/GenBank/DDBJ databases">
        <title>Bradyrhizobium hipponensis sp. nov., a rhizobium isolated from a Lupinus angustifolius root nodule in Tunisia.</title>
        <authorList>
            <person name="Off K."/>
            <person name="Rejili M."/>
            <person name="Mars M."/>
            <person name="Brachmann A."/>
            <person name="Marin M."/>
        </authorList>
    </citation>
    <scope>NUCLEOTIDE SEQUENCE [LARGE SCALE GENOMIC DNA]</scope>
    <source>
        <strain evidence="2 3">CTAW11</strain>
    </source>
</reference>
<comment type="caution">
    <text evidence="2">The sequence shown here is derived from an EMBL/GenBank/DDBJ whole genome shotgun (WGS) entry which is preliminary data.</text>
</comment>
<dbReference type="EMBL" id="VSSR01000066">
    <property type="protein sequence ID" value="TYL75307.1"/>
    <property type="molecule type" value="Genomic_DNA"/>
</dbReference>
<accession>A0A5S4W544</accession>